<evidence type="ECO:0000313" key="1">
    <source>
        <dbReference type="EMBL" id="CAH2030037.1"/>
    </source>
</evidence>
<accession>A0ABN8HFT6</accession>
<dbReference type="EMBL" id="OW150024">
    <property type="protein sequence ID" value="CAH2030037.1"/>
    <property type="molecule type" value="Genomic_DNA"/>
</dbReference>
<gene>
    <name evidence="1" type="ORF">GEAMG1_0215</name>
</gene>
<dbReference type="Proteomes" id="UP001295463">
    <property type="component" value="Chromosome"/>
</dbReference>
<reference evidence="1 2" key="1">
    <citation type="submission" date="2022-03" db="EMBL/GenBank/DDBJ databases">
        <authorList>
            <person name="Koch H."/>
        </authorList>
    </citation>
    <scope>NUCLEOTIDE SEQUENCE [LARGE SCALE GENOMIC DNA]</scope>
    <source>
        <strain evidence="1 2">G1</strain>
    </source>
</reference>
<evidence type="ECO:0000313" key="2">
    <source>
        <dbReference type="Proteomes" id="UP001295463"/>
    </source>
</evidence>
<proteinExistence type="predicted"/>
<protein>
    <submittedName>
        <fullName evidence="1">Uncharacterized protein</fullName>
    </submittedName>
</protein>
<keyword evidence="2" id="KW-1185">Reference proteome</keyword>
<organism evidence="1 2">
    <name type="scientific">Trichlorobacter ammonificans</name>
    <dbReference type="NCBI Taxonomy" id="2916410"/>
    <lineage>
        <taxon>Bacteria</taxon>
        <taxon>Pseudomonadati</taxon>
        <taxon>Thermodesulfobacteriota</taxon>
        <taxon>Desulfuromonadia</taxon>
        <taxon>Geobacterales</taxon>
        <taxon>Geobacteraceae</taxon>
        <taxon>Trichlorobacter</taxon>
    </lineage>
</organism>
<name>A0ABN8HFT6_9BACT</name>
<sequence length="95" mass="10846">MSDPTGGYFLSNMRANIFQAGHILHNKLANAHLMRTLAGQNFHCGNLFMIKFRSKVHNFYSLKCYVLTHSFGGFFKNQTILTHCAIASFLALRYE</sequence>